<sequence>MLGMGKRYRVVLRGDGVVRAWPAQTRAQALARFAERVEAGEFSPWDGQRLMVVSEEEWARLGGPEVAVDAGADELVGASSGRGSEGSGGARRGLFGFFSRSKS</sequence>
<dbReference type="EMBL" id="BAABJQ010000026">
    <property type="protein sequence ID" value="GAA5196246.1"/>
    <property type="molecule type" value="Genomic_DNA"/>
</dbReference>
<organism evidence="1 2">
    <name type="scientific">Rugosimonospora acidiphila</name>
    <dbReference type="NCBI Taxonomy" id="556531"/>
    <lineage>
        <taxon>Bacteria</taxon>
        <taxon>Bacillati</taxon>
        <taxon>Actinomycetota</taxon>
        <taxon>Actinomycetes</taxon>
        <taxon>Micromonosporales</taxon>
        <taxon>Micromonosporaceae</taxon>
        <taxon>Rugosimonospora</taxon>
    </lineage>
</organism>
<gene>
    <name evidence="1" type="ORF">GCM10023322_64710</name>
</gene>
<dbReference type="Proteomes" id="UP001501570">
    <property type="component" value="Unassembled WGS sequence"/>
</dbReference>
<protein>
    <submittedName>
        <fullName evidence="1">Uncharacterized protein</fullName>
    </submittedName>
</protein>
<keyword evidence="2" id="KW-1185">Reference proteome</keyword>
<name>A0ABP9SIZ7_9ACTN</name>
<evidence type="ECO:0000313" key="1">
    <source>
        <dbReference type="EMBL" id="GAA5196246.1"/>
    </source>
</evidence>
<comment type="caution">
    <text evidence="1">The sequence shown here is derived from an EMBL/GenBank/DDBJ whole genome shotgun (WGS) entry which is preliminary data.</text>
</comment>
<accession>A0ABP9SIZ7</accession>
<reference evidence="2" key="1">
    <citation type="journal article" date="2019" name="Int. J. Syst. Evol. Microbiol.">
        <title>The Global Catalogue of Microorganisms (GCM) 10K type strain sequencing project: providing services to taxonomists for standard genome sequencing and annotation.</title>
        <authorList>
            <consortium name="The Broad Institute Genomics Platform"/>
            <consortium name="The Broad Institute Genome Sequencing Center for Infectious Disease"/>
            <person name="Wu L."/>
            <person name="Ma J."/>
        </authorList>
    </citation>
    <scope>NUCLEOTIDE SEQUENCE [LARGE SCALE GENOMIC DNA]</scope>
    <source>
        <strain evidence="2">JCM 18304</strain>
    </source>
</reference>
<proteinExistence type="predicted"/>
<evidence type="ECO:0000313" key="2">
    <source>
        <dbReference type="Proteomes" id="UP001501570"/>
    </source>
</evidence>